<gene>
    <name evidence="2" type="ORF">LSH36_104g02055</name>
</gene>
<reference evidence="2" key="1">
    <citation type="journal article" date="2023" name="Mol. Biol. Evol.">
        <title>Third-Generation Sequencing Reveals the Adaptive Role of the Epigenome in Three Deep-Sea Polychaetes.</title>
        <authorList>
            <person name="Perez M."/>
            <person name="Aroh O."/>
            <person name="Sun Y."/>
            <person name="Lan Y."/>
            <person name="Juniper S.K."/>
            <person name="Young C.R."/>
            <person name="Angers B."/>
            <person name="Qian P.Y."/>
        </authorList>
    </citation>
    <scope>NUCLEOTIDE SEQUENCE</scope>
    <source>
        <strain evidence="2">P08H-3</strain>
    </source>
</reference>
<protein>
    <recommendedName>
        <fullName evidence="1">Methyltransferase FkbM domain-containing protein</fullName>
    </recommendedName>
</protein>
<proteinExistence type="predicted"/>
<feature type="domain" description="Methyltransferase FkbM" evidence="1">
    <location>
        <begin position="192"/>
        <end position="256"/>
    </location>
</feature>
<dbReference type="Pfam" id="PF05050">
    <property type="entry name" value="Methyltransf_21"/>
    <property type="match status" value="1"/>
</dbReference>
<dbReference type="PANTHER" id="PTHR34009">
    <property type="entry name" value="PROTEIN STAR"/>
    <property type="match status" value="1"/>
</dbReference>
<dbReference type="InterPro" id="IPR053202">
    <property type="entry name" value="EGF_Rcpt_Signaling_Reg"/>
</dbReference>
<dbReference type="GO" id="GO:0031902">
    <property type="term" value="C:late endosome membrane"/>
    <property type="evidence" value="ECO:0007669"/>
    <property type="project" value="TreeGrafter"/>
</dbReference>
<dbReference type="Proteomes" id="UP001208570">
    <property type="component" value="Unassembled WGS sequence"/>
</dbReference>
<dbReference type="InterPro" id="IPR006342">
    <property type="entry name" value="FkbM_mtfrase"/>
</dbReference>
<dbReference type="AlphaFoldDB" id="A0AAD9K0D8"/>
<organism evidence="2 3">
    <name type="scientific">Paralvinella palmiformis</name>
    <dbReference type="NCBI Taxonomy" id="53620"/>
    <lineage>
        <taxon>Eukaryota</taxon>
        <taxon>Metazoa</taxon>
        <taxon>Spiralia</taxon>
        <taxon>Lophotrochozoa</taxon>
        <taxon>Annelida</taxon>
        <taxon>Polychaeta</taxon>
        <taxon>Sedentaria</taxon>
        <taxon>Canalipalpata</taxon>
        <taxon>Terebellida</taxon>
        <taxon>Terebelliformia</taxon>
        <taxon>Alvinellidae</taxon>
        <taxon>Paralvinella</taxon>
    </lineage>
</organism>
<dbReference type="GO" id="GO:0005886">
    <property type="term" value="C:plasma membrane"/>
    <property type="evidence" value="ECO:0007669"/>
    <property type="project" value="TreeGrafter"/>
</dbReference>
<accession>A0AAD9K0D8</accession>
<keyword evidence="3" id="KW-1185">Reference proteome</keyword>
<dbReference type="GO" id="GO:0005789">
    <property type="term" value="C:endoplasmic reticulum membrane"/>
    <property type="evidence" value="ECO:0007669"/>
    <property type="project" value="TreeGrafter"/>
</dbReference>
<evidence type="ECO:0000313" key="3">
    <source>
        <dbReference type="Proteomes" id="UP001208570"/>
    </source>
</evidence>
<dbReference type="GO" id="GO:0016197">
    <property type="term" value="P:endosomal transport"/>
    <property type="evidence" value="ECO:0007669"/>
    <property type="project" value="TreeGrafter"/>
</dbReference>
<dbReference type="GO" id="GO:0005794">
    <property type="term" value="C:Golgi apparatus"/>
    <property type="evidence" value="ECO:0007669"/>
    <property type="project" value="TreeGrafter"/>
</dbReference>
<comment type="caution">
    <text evidence="2">The sequence shown here is derived from an EMBL/GenBank/DDBJ whole genome shotgun (WGS) entry which is preliminary data.</text>
</comment>
<evidence type="ECO:0000313" key="2">
    <source>
        <dbReference type="EMBL" id="KAK2162080.1"/>
    </source>
</evidence>
<name>A0AAD9K0D8_9ANNE</name>
<sequence length="283" mass="32228">MAFTTRRMLLGSVLAVGGILFLAVASVNRNLKCATCRLKDADVADSFSLVDVSRRADDLCHIPSTCRAPEADRQRELADVMTGYTGSRISASDAGLIDRIRKHFIDLPRPYVTKFSMPIVETPQAKEVSRILKHKVRGKNRKCYSINACLSPEEYPIKMQFKEHTMGEGRLVTDTKISQQDQHLIHDSYCFPLYSLMLALNRTRIDYFSLDVEGMELPILKSIPFDKLDIAVLTVEYKHGKGKSEYTDFMRRKGYKKVKELNFVIKDLYLGGSDFVFVREDLL</sequence>
<dbReference type="GO" id="GO:0006888">
    <property type="term" value="P:endoplasmic reticulum to Golgi vesicle-mediated transport"/>
    <property type="evidence" value="ECO:0007669"/>
    <property type="project" value="TreeGrafter"/>
</dbReference>
<evidence type="ECO:0000259" key="1">
    <source>
        <dbReference type="Pfam" id="PF05050"/>
    </source>
</evidence>
<dbReference type="EMBL" id="JAODUP010000104">
    <property type="protein sequence ID" value="KAK2162080.1"/>
    <property type="molecule type" value="Genomic_DNA"/>
</dbReference>
<dbReference type="PANTHER" id="PTHR34009:SF2">
    <property type="entry name" value="PROTEIN STAR"/>
    <property type="match status" value="1"/>
</dbReference>